<dbReference type="AlphaFoldDB" id="A0AAJ7T6S6"/>
<keyword evidence="8" id="KW-1185">Reference proteome</keyword>
<name>A0AAJ7T6S6_PETMA</name>
<dbReference type="EC" id="1.3.1.70" evidence="6"/>
<evidence type="ECO:0000313" key="9">
    <source>
        <dbReference type="RefSeq" id="XP_032811874.1"/>
    </source>
</evidence>
<keyword evidence="3 6" id="KW-0812">Transmembrane</keyword>
<keyword evidence="6" id="KW-0444">Lipid biosynthesis</keyword>
<dbReference type="PANTHER" id="PTHR21257">
    <property type="entry name" value="DELTA(14)-STEROL REDUCTASE"/>
    <property type="match status" value="1"/>
</dbReference>
<dbReference type="GO" id="GO:0005637">
    <property type="term" value="C:nuclear inner membrane"/>
    <property type="evidence" value="ECO:0007669"/>
    <property type="project" value="TreeGrafter"/>
</dbReference>
<comment type="catalytic activity">
    <reaction evidence="6">
        <text>4,4-dimethyl-5alpha-cholesta-8,24-dien-3beta-ol + NADP(+) = 4,4-dimethyl-5alpha-cholesta-8,14,24-trien-3beta-ol + NADPH + H(+)</text>
        <dbReference type="Rhea" id="RHEA:18561"/>
        <dbReference type="ChEBI" id="CHEBI:15378"/>
        <dbReference type="ChEBI" id="CHEBI:17813"/>
        <dbReference type="ChEBI" id="CHEBI:18364"/>
        <dbReference type="ChEBI" id="CHEBI:57783"/>
        <dbReference type="ChEBI" id="CHEBI:58349"/>
        <dbReference type="EC" id="1.3.1.70"/>
    </reaction>
</comment>
<evidence type="ECO:0000256" key="2">
    <source>
        <dbReference type="ARBA" id="ARBA00005402"/>
    </source>
</evidence>
<feature type="transmembrane region" description="Helical" evidence="6">
    <location>
        <begin position="406"/>
        <end position="426"/>
    </location>
</feature>
<dbReference type="Pfam" id="PF01222">
    <property type="entry name" value="ERG4_ERG24"/>
    <property type="match status" value="1"/>
</dbReference>
<evidence type="ECO:0000256" key="1">
    <source>
        <dbReference type="ARBA" id="ARBA00004141"/>
    </source>
</evidence>
<evidence type="ECO:0000256" key="3">
    <source>
        <dbReference type="ARBA" id="ARBA00022692"/>
    </source>
</evidence>
<dbReference type="InterPro" id="IPR001171">
    <property type="entry name" value="ERG24_DHCR-like"/>
</dbReference>
<keyword evidence="6" id="KW-0443">Lipid metabolism</keyword>
<dbReference type="Gene3D" id="1.20.120.1630">
    <property type="match status" value="1"/>
</dbReference>
<evidence type="ECO:0000313" key="8">
    <source>
        <dbReference type="Proteomes" id="UP001318040"/>
    </source>
</evidence>
<feature type="region of interest" description="Disordered" evidence="7">
    <location>
        <begin position="12"/>
        <end position="231"/>
    </location>
</feature>
<feature type="transmembrane region" description="Helical" evidence="6">
    <location>
        <begin position="497"/>
        <end position="515"/>
    </location>
</feature>
<gene>
    <name evidence="9" type="primary">LOC116943268</name>
</gene>
<keyword evidence="4 6" id="KW-1133">Transmembrane helix</keyword>
<dbReference type="PANTHER" id="PTHR21257:SF52">
    <property type="entry name" value="DELTA(14)-STEROL REDUCTASE TM7SF2"/>
    <property type="match status" value="1"/>
</dbReference>
<keyword evidence="5 6" id="KW-0472">Membrane</keyword>
<comment type="function">
    <text evidence="6">Catalyzes the reduction of the C14-unsaturated bond of lanosterol, as part of the metabolic pathway leading to cholesterol biosynthesis.</text>
</comment>
<dbReference type="GO" id="GO:0006695">
    <property type="term" value="P:cholesterol biosynthetic process"/>
    <property type="evidence" value="ECO:0007669"/>
    <property type="project" value="UniProtKB-UniRule"/>
</dbReference>
<feature type="compositionally biased region" description="Pro residues" evidence="7">
    <location>
        <begin position="176"/>
        <end position="185"/>
    </location>
</feature>
<keyword evidence="6" id="KW-0256">Endoplasmic reticulum</keyword>
<comment type="subcellular location">
    <subcellularLocation>
        <location evidence="6">Endoplasmic reticulum membrane</location>
        <topology evidence="6">Multi-pass membrane protein</topology>
    </subcellularLocation>
    <subcellularLocation>
        <location evidence="1">Membrane</location>
        <topology evidence="1">Multi-pass membrane protein</topology>
    </subcellularLocation>
    <subcellularLocation>
        <location evidence="6">Microsome membrane</location>
        <topology evidence="6">Multi-pass membrane protein</topology>
    </subcellularLocation>
</comment>
<keyword evidence="6" id="KW-0560">Oxidoreductase</keyword>
<evidence type="ECO:0000256" key="5">
    <source>
        <dbReference type="ARBA" id="ARBA00023136"/>
    </source>
</evidence>
<organism evidence="8 9">
    <name type="scientific">Petromyzon marinus</name>
    <name type="common">Sea lamprey</name>
    <dbReference type="NCBI Taxonomy" id="7757"/>
    <lineage>
        <taxon>Eukaryota</taxon>
        <taxon>Metazoa</taxon>
        <taxon>Chordata</taxon>
        <taxon>Craniata</taxon>
        <taxon>Vertebrata</taxon>
        <taxon>Cyclostomata</taxon>
        <taxon>Hyperoartia</taxon>
        <taxon>Petromyzontiformes</taxon>
        <taxon>Petromyzontidae</taxon>
        <taxon>Petromyzon</taxon>
    </lineage>
</organism>
<feature type="transmembrane region" description="Helical" evidence="6">
    <location>
        <begin position="560"/>
        <end position="580"/>
    </location>
</feature>
<evidence type="ECO:0000256" key="6">
    <source>
        <dbReference type="RuleBase" id="RU369120"/>
    </source>
</evidence>
<feature type="transmembrane region" description="Helical" evidence="6">
    <location>
        <begin position="336"/>
        <end position="355"/>
    </location>
</feature>
<feature type="transmembrane region" description="Helical" evidence="6">
    <location>
        <begin position="284"/>
        <end position="305"/>
    </location>
</feature>
<keyword evidence="6" id="KW-0153">Cholesterol metabolism</keyword>
<dbReference type="GO" id="GO:0050613">
    <property type="term" value="F:Delta14-sterol reductase activity"/>
    <property type="evidence" value="ECO:0007669"/>
    <property type="project" value="UniProtKB-UniRule"/>
</dbReference>
<dbReference type="GO" id="GO:0005789">
    <property type="term" value="C:endoplasmic reticulum membrane"/>
    <property type="evidence" value="ECO:0007669"/>
    <property type="project" value="UniProtKB-SubCell"/>
</dbReference>
<protein>
    <recommendedName>
        <fullName evidence="6">Delta(14)-sterol reductase TM7SF2</fullName>
        <shortName evidence="6">Delta-14-SR</shortName>
        <ecNumber evidence="6">1.3.1.70</ecNumber>
    </recommendedName>
    <alternativeName>
        <fullName evidence="6">3-beta-hydroxysterol Delta (14)-reductase</fullName>
    </alternativeName>
    <alternativeName>
        <fullName evidence="6">C-14 sterol reductase</fullName>
    </alternativeName>
    <alternativeName>
        <fullName evidence="6">Sterol C14-reductase</fullName>
    </alternativeName>
    <alternativeName>
        <fullName evidence="6">Transmembrane 7 superfamily member 2</fullName>
    </alternativeName>
</protein>
<feature type="compositionally biased region" description="Polar residues" evidence="7">
    <location>
        <begin position="91"/>
        <end position="101"/>
    </location>
</feature>
<keyword evidence="6" id="KW-1207">Sterol metabolism</keyword>
<evidence type="ECO:0000256" key="4">
    <source>
        <dbReference type="ARBA" id="ARBA00022989"/>
    </source>
</evidence>
<feature type="compositionally biased region" description="Low complexity" evidence="7">
    <location>
        <begin position="132"/>
        <end position="158"/>
    </location>
</feature>
<dbReference type="RefSeq" id="XP_032811874.1">
    <property type="nucleotide sequence ID" value="XM_032955983.1"/>
</dbReference>
<feature type="transmembrane region" description="Helical" evidence="6">
    <location>
        <begin position="467"/>
        <end position="485"/>
    </location>
</feature>
<reference evidence="9" key="1">
    <citation type="submission" date="2025-08" db="UniProtKB">
        <authorList>
            <consortium name="RefSeq"/>
        </authorList>
    </citation>
    <scope>IDENTIFICATION</scope>
    <source>
        <tissue evidence="9">Sperm</tissue>
    </source>
</reference>
<sequence>MRIEGVARLLRLSRPKYGTETRGGGGHATMRGEAKRREGRAEARRGEDEERRGTHAEARGSNSMQVGAVARSPGRQRRVTTARSPGRSKASRSAVSPGSPTRSSSRHKSLRSSGSPASSHALPPGRSKALKSAVSPGSPARSSGSPKSSLAPGSPGRSARPRGRPRSSRSPTKPAASPPEPPGPPSNVNLESSPDRTEPQPSSGDAPAPQRVMAVRHATQAEGHEQMQTPDIVKNYSFQRRWAAGAQRGPRCARWDSLCLPLLSPHKRAVPCHPKRTPLTSRGLAGAVMLLLVWPAGLLCLAQVAGSPSCSLLGPLSRSPGAPAWTPARLWDPRCLVALLAWMALQVLLFVLPIGGEVVKGALQNSGEVLAYRTNGMLALLLTLAAMGGGWWAFDLDPTSAPTLLTPLATAAAGAALLLGVALYLASLGKDTADLAPLGNTGNMAYDFVLGRELNPRMGALNVKHFCELRLGLLGWVVLVLGLVAAQTRDAGTPCSALALVATFQIVYVAAALWNEGKLVAALDTSPLGAGFLLLFIDLAWTPLVCSLPAAYLVQQPLQLPLYHSASLALLYGLGLYIYCRASAERRAFQHKPSLAHSSRKESIPTATGKRLLVSGWWGVLRHPDTLGQLLMTMAWTLPCGVQAALPWVQAVYVCGALLVRGVHTEQACVRRYGAAWAEYCHRVPYRLLPGLY</sequence>
<feature type="compositionally biased region" description="Basic and acidic residues" evidence="7">
    <location>
        <begin position="30"/>
        <end position="58"/>
    </location>
</feature>
<dbReference type="GeneID" id="116943268"/>
<keyword evidence="6" id="KW-0756">Sterol biosynthesis</keyword>
<feature type="transmembrane region" description="Helical" evidence="6">
    <location>
        <begin position="527"/>
        <end position="554"/>
    </location>
</feature>
<accession>A0AAJ7T6S6</accession>
<dbReference type="Proteomes" id="UP001318040">
    <property type="component" value="Chromosome 17"/>
</dbReference>
<keyword evidence="6" id="KW-0753">Steroid metabolism</keyword>
<keyword evidence="6" id="KW-0152">Cholesterol biosynthesis</keyword>
<comment type="pathway">
    <text evidence="6">Steroid biosynthesis; cholesterol biosynthesis.</text>
</comment>
<proteinExistence type="inferred from homology"/>
<evidence type="ECO:0000256" key="7">
    <source>
        <dbReference type="SAM" id="MobiDB-lite"/>
    </source>
</evidence>
<feature type="transmembrane region" description="Helical" evidence="6">
    <location>
        <begin position="376"/>
        <end position="394"/>
    </location>
</feature>
<dbReference type="KEGG" id="pmrn:116943268"/>
<comment type="similarity">
    <text evidence="2 6">Belongs to the ERG4/ERG24 family.</text>
</comment>
<keyword evidence="6" id="KW-0752">Steroid biosynthesis</keyword>